<organism evidence="2 3">
    <name type="scientific">Granulicella arctica</name>
    <dbReference type="NCBI Taxonomy" id="940613"/>
    <lineage>
        <taxon>Bacteria</taxon>
        <taxon>Pseudomonadati</taxon>
        <taxon>Acidobacteriota</taxon>
        <taxon>Terriglobia</taxon>
        <taxon>Terriglobales</taxon>
        <taxon>Acidobacteriaceae</taxon>
        <taxon>Granulicella</taxon>
    </lineage>
</organism>
<name>A0A7Y9PDV1_9BACT</name>
<comment type="caution">
    <text evidence="2">The sequence shown here is derived from an EMBL/GenBank/DDBJ whole genome shotgun (WGS) entry which is preliminary data.</text>
</comment>
<evidence type="ECO:0000313" key="3">
    <source>
        <dbReference type="Proteomes" id="UP000589520"/>
    </source>
</evidence>
<dbReference type="AlphaFoldDB" id="A0A7Y9PDV1"/>
<keyword evidence="3" id="KW-1185">Reference proteome</keyword>
<dbReference type="Pfam" id="PF13604">
    <property type="entry name" value="AAA_30"/>
    <property type="match status" value="1"/>
</dbReference>
<dbReference type="InterPro" id="IPR014862">
    <property type="entry name" value="TrwC"/>
</dbReference>
<dbReference type="NCBIfam" id="TIGR02686">
    <property type="entry name" value="relax_trwC"/>
    <property type="match status" value="1"/>
</dbReference>
<dbReference type="Pfam" id="PF08751">
    <property type="entry name" value="TrwC"/>
    <property type="match status" value="1"/>
</dbReference>
<dbReference type="InterPro" id="IPR027417">
    <property type="entry name" value="P-loop_NTPase"/>
</dbReference>
<feature type="domain" description="TrwC relaxase" evidence="1">
    <location>
        <begin position="11"/>
        <end position="299"/>
    </location>
</feature>
<dbReference type="EMBL" id="JACCCW010000001">
    <property type="protein sequence ID" value="NYF77987.1"/>
    <property type="molecule type" value="Genomic_DNA"/>
</dbReference>
<evidence type="ECO:0000313" key="2">
    <source>
        <dbReference type="EMBL" id="NYF77987.1"/>
    </source>
</evidence>
<dbReference type="SUPFAM" id="SSF55464">
    <property type="entry name" value="Origin of replication-binding domain, RBD-like"/>
    <property type="match status" value="1"/>
</dbReference>
<dbReference type="InterPro" id="IPR014059">
    <property type="entry name" value="TraI/TrwC_relax"/>
</dbReference>
<sequence length="1222" mass="134661">MVSIPKPLSSGQAQTYHKLEYTSATQSYYKQGDEVKGEWQGRLAASFGLSGEVTAQEFSRLSEGQHPQTEAQMVRHRAAVEYQNANGKTVKAVEHRAGWDATFSAPKSVSLTALVGGDDRIREAHSAAVTVALNELEKYTQARIGGNNPAETTGKFIVAKFEHDTARPVDGYAAPQLHTHAVIFNVTERADGSTRALQERPFFESKQFATAVYQSELMYRLRGLGYEIEAGKSGAPEIKGYTQQYLDASSLRSHQIKDEMERKGVSGPRAAQIAAHSTREKKQELTRDEVLTAHRKVAVEYGHQPQQVVADARQRARMQEHDPDGNARAKEAVTYARDSLFEREAVADERLIFRDALRRGIGETTYAEVRADFEARRERGDFRSVETAKYASGRSFTTPETIAAERANVAHVIAGRNAVEPMMTAEKAQEQAASRSFLNDSQRRVIEEVLNSTDRILGLQGRAGTGKTVALASIREGAEKSGYTVEGFAPTSRASAQLREAGIDANTLQSFLARGEKHPSANPELRHLYMLDESSLASTRQMRSFLDKLKLDDRVLLIGDTSQHQGVDAGKPFEQMQNAGMRTSQLDRIMRQKDPELLKAVEHLAKNNTQQGIDMLASQGRVNEIPDKQERITTIAKDYAAQPDNTIIVSPDNRSRQQINEAVRVELLQNGTLADNSQHLRTLSHRSDMTGADRTWAARYDPGNVLQYTTGSKAEGIERDSFATVRSVDARANTLTVELANGASVVYDPRRLRGVNVFRETEREFATGDRIQLTAPYKELGLANRDLGTITGIENGQMSVRIDGKAGRTVTFDTAKFRQFDHGYAVTSHSSQGLTAGRVLAHFDTDSSHSLINTRLAYVAISRASDDARVYTNNAETLGVRLATDISKTAALDFRPPSSTTEIQQVVAAFRANNPATGTTLLQEQGRLHEYASPEHRLAAVALAYTAQEDRAVIVAPNVDERQELTQLIRDELRQQGRLATESRSVSIRVEQDFGNPRFAANYAPGDEIRYKAGSPVGHGIGDNSTATVLAVDARANTLTVATRDGNEVSYNPALLKKQTGQSTVYREEQRDLAVGERIRLTDSDRDAHIRSGDFATVERIGNDTTLSVRLDNGKSVELDSDQARNIEYGYVDETAQRAPVDRVLVTGDASQLTQQQEALTRLSPHIRDLTFYTSNSQELAVKKSIPDAEIVLVQNVILSNIDSFSKPSVPQIESEGFGLGL</sequence>
<dbReference type="CDD" id="cd18809">
    <property type="entry name" value="SF1_C_RecD"/>
    <property type="match status" value="1"/>
</dbReference>
<proteinExistence type="predicted"/>
<accession>A0A7Y9PDV1</accession>
<evidence type="ECO:0000259" key="1">
    <source>
        <dbReference type="Pfam" id="PF08751"/>
    </source>
</evidence>
<protein>
    <submittedName>
        <fullName evidence="2">Conjugative relaxase-like TrwC/TraI family protein</fullName>
    </submittedName>
</protein>
<dbReference type="RefSeq" id="WP_179487040.1">
    <property type="nucleotide sequence ID" value="NZ_JACCCW010000001.1"/>
</dbReference>
<dbReference type="Proteomes" id="UP000589520">
    <property type="component" value="Unassembled WGS sequence"/>
</dbReference>
<reference evidence="2 3" key="1">
    <citation type="submission" date="2020-07" db="EMBL/GenBank/DDBJ databases">
        <title>Genomic Encyclopedia of Type Strains, Phase IV (KMG-V): Genome sequencing to study the core and pangenomes of soil and plant-associated prokaryotes.</title>
        <authorList>
            <person name="Whitman W."/>
        </authorList>
    </citation>
    <scope>NUCLEOTIDE SEQUENCE [LARGE SCALE GENOMIC DNA]</scope>
    <source>
        <strain evidence="2 3">X4EP2</strain>
    </source>
</reference>
<dbReference type="NCBIfam" id="NF041492">
    <property type="entry name" value="MobF"/>
    <property type="match status" value="1"/>
</dbReference>
<gene>
    <name evidence="2" type="ORF">HDF17_000274</name>
</gene>
<dbReference type="SUPFAM" id="SSF52540">
    <property type="entry name" value="P-loop containing nucleoside triphosphate hydrolases"/>
    <property type="match status" value="2"/>
</dbReference>
<dbReference type="Gene3D" id="3.40.50.300">
    <property type="entry name" value="P-loop containing nucleotide triphosphate hydrolases"/>
    <property type="match status" value="2"/>
</dbReference>